<dbReference type="InterPro" id="IPR018060">
    <property type="entry name" value="HTH_AraC"/>
</dbReference>
<dbReference type="Gene3D" id="1.10.10.60">
    <property type="entry name" value="Homeodomain-like"/>
    <property type="match status" value="2"/>
</dbReference>
<dbReference type="SUPFAM" id="SSF46689">
    <property type="entry name" value="Homeodomain-like"/>
    <property type="match status" value="2"/>
</dbReference>
<dbReference type="InterPro" id="IPR018062">
    <property type="entry name" value="HTH_AraC-typ_CS"/>
</dbReference>
<dbReference type="GO" id="GO:0043565">
    <property type="term" value="F:sequence-specific DNA binding"/>
    <property type="evidence" value="ECO:0007669"/>
    <property type="project" value="InterPro"/>
</dbReference>
<keyword evidence="3" id="KW-0804">Transcription</keyword>
<dbReference type="PANTHER" id="PTHR43280">
    <property type="entry name" value="ARAC-FAMILY TRANSCRIPTIONAL REGULATOR"/>
    <property type="match status" value="1"/>
</dbReference>
<reference evidence="5 6" key="1">
    <citation type="journal article" date="2016" name="Front. Microbiol.">
        <title>Comprehensive Phylogenetic Analysis of Bovine Non-aureus Staphylococci Species Based on Whole-Genome Sequencing.</title>
        <authorList>
            <person name="Naushad S."/>
            <person name="Barkema H.W."/>
            <person name="Luby C."/>
            <person name="Condas L.A."/>
            <person name="Nobrega D.B."/>
            <person name="Carson D.A."/>
            <person name="De Buck J."/>
        </authorList>
    </citation>
    <scope>NUCLEOTIDE SEQUENCE [LARGE SCALE GENOMIC DNA]</scope>
    <source>
        <strain evidence="5 6">SNUC 4554</strain>
    </source>
</reference>
<dbReference type="Gene3D" id="2.60.120.10">
    <property type="entry name" value="Jelly Rolls"/>
    <property type="match status" value="1"/>
</dbReference>
<dbReference type="AlphaFoldDB" id="A0A418IDX4"/>
<organism evidence="5 6">
    <name type="scientific">Staphylococcus shinii</name>
    <dbReference type="NCBI Taxonomy" id="2912228"/>
    <lineage>
        <taxon>Bacteria</taxon>
        <taxon>Bacillati</taxon>
        <taxon>Bacillota</taxon>
        <taxon>Bacilli</taxon>
        <taxon>Bacillales</taxon>
        <taxon>Staphylococcaceae</taxon>
        <taxon>Staphylococcus</taxon>
    </lineage>
</organism>
<accession>A0A418IDX4</accession>
<keyword evidence="2" id="KW-0238">DNA-binding</keyword>
<dbReference type="RefSeq" id="WP_119585024.1">
    <property type="nucleotide sequence ID" value="NZ_JAWVBH010000001.1"/>
</dbReference>
<evidence type="ECO:0000259" key="4">
    <source>
        <dbReference type="PROSITE" id="PS01124"/>
    </source>
</evidence>
<name>A0A418IDX4_9STAP</name>
<dbReference type="InterPro" id="IPR009057">
    <property type="entry name" value="Homeodomain-like_sf"/>
</dbReference>
<dbReference type="PROSITE" id="PS01124">
    <property type="entry name" value="HTH_ARAC_FAMILY_2"/>
    <property type="match status" value="1"/>
</dbReference>
<dbReference type="InterPro" id="IPR020449">
    <property type="entry name" value="Tscrpt_reg_AraC-type_HTH"/>
</dbReference>
<dbReference type="SMART" id="SM00342">
    <property type="entry name" value="HTH_ARAC"/>
    <property type="match status" value="1"/>
</dbReference>
<comment type="caution">
    <text evidence="5">The sequence shown here is derived from an EMBL/GenBank/DDBJ whole genome shotgun (WGS) entry which is preliminary data.</text>
</comment>
<dbReference type="OrthoDB" id="9778008at2"/>
<proteinExistence type="predicted"/>
<dbReference type="InterPro" id="IPR013096">
    <property type="entry name" value="Cupin_2"/>
</dbReference>
<dbReference type="PANTHER" id="PTHR43280:SF2">
    <property type="entry name" value="HTH-TYPE TRANSCRIPTIONAL REGULATOR EXSA"/>
    <property type="match status" value="1"/>
</dbReference>
<evidence type="ECO:0000313" key="6">
    <source>
        <dbReference type="Proteomes" id="UP000286317"/>
    </source>
</evidence>
<gene>
    <name evidence="5" type="ORF">BU112_10270</name>
</gene>
<evidence type="ECO:0000313" key="5">
    <source>
        <dbReference type="EMBL" id="RIM99109.1"/>
    </source>
</evidence>
<dbReference type="PRINTS" id="PR00032">
    <property type="entry name" value="HTHARAC"/>
</dbReference>
<feature type="domain" description="HTH araC/xylS-type" evidence="4">
    <location>
        <begin position="190"/>
        <end position="289"/>
    </location>
</feature>
<keyword evidence="1" id="KW-0805">Transcription regulation</keyword>
<keyword evidence="6" id="KW-1185">Reference proteome</keyword>
<sequence>MDNEIIIGNNREEYIQYPDYQWKHVILHTTLSQTLLGHIPLHWHHALQFVYVINGKIKVNIGDNIIVLKERDGIFINADTVHDIHDMAQNSNFYCWNIEQPDVTNFIEYKYVNYIIELTKQVPYIYLSYSHKQQRELLKIIEYTGTIYEKHENLYQLEVTIQFYNAIKWLLHHMSAYIDDLTYNFDNRVKQIIEYIHEHYSNKITLQQLSDVVHMSEAETIKLFKRATKQTPFEYIQKTRLEASIYKLNDKAKYTITDIAMRCGFSTTSYFIKLFKNTYGMTPKQYQKFQLQS</sequence>
<dbReference type="PROSITE" id="PS00041">
    <property type="entry name" value="HTH_ARAC_FAMILY_1"/>
    <property type="match status" value="1"/>
</dbReference>
<dbReference type="EMBL" id="QXUF01000075">
    <property type="protein sequence ID" value="RIM99109.1"/>
    <property type="molecule type" value="Genomic_DNA"/>
</dbReference>
<dbReference type="Pfam" id="PF12833">
    <property type="entry name" value="HTH_18"/>
    <property type="match status" value="1"/>
</dbReference>
<protein>
    <submittedName>
        <fullName evidence="5">AraC family transcriptional regulator</fullName>
    </submittedName>
</protein>
<evidence type="ECO:0000256" key="3">
    <source>
        <dbReference type="ARBA" id="ARBA00023163"/>
    </source>
</evidence>
<dbReference type="Proteomes" id="UP000286317">
    <property type="component" value="Unassembled WGS sequence"/>
</dbReference>
<evidence type="ECO:0000256" key="1">
    <source>
        <dbReference type="ARBA" id="ARBA00023015"/>
    </source>
</evidence>
<dbReference type="GO" id="GO:0003700">
    <property type="term" value="F:DNA-binding transcription factor activity"/>
    <property type="evidence" value="ECO:0007669"/>
    <property type="project" value="InterPro"/>
</dbReference>
<dbReference type="InterPro" id="IPR014710">
    <property type="entry name" value="RmlC-like_jellyroll"/>
</dbReference>
<evidence type="ECO:0000256" key="2">
    <source>
        <dbReference type="ARBA" id="ARBA00023125"/>
    </source>
</evidence>
<dbReference type="SUPFAM" id="SSF51182">
    <property type="entry name" value="RmlC-like cupins"/>
    <property type="match status" value="1"/>
</dbReference>
<dbReference type="Pfam" id="PF07883">
    <property type="entry name" value="Cupin_2"/>
    <property type="match status" value="1"/>
</dbReference>
<dbReference type="InterPro" id="IPR011051">
    <property type="entry name" value="RmlC_Cupin_sf"/>
</dbReference>